<comment type="caution">
    <text evidence="1">The sequence shown here is derived from an EMBL/GenBank/DDBJ whole genome shotgun (WGS) entry which is preliminary data.</text>
</comment>
<dbReference type="AlphaFoldDB" id="A0A4Q1TQJ1"/>
<gene>
    <name evidence="1" type="ORF">B5P46_22375</name>
</gene>
<protein>
    <submittedName>
        <fullName evidence="1">Uncharacterized protein</fullName>
    </submittedName>
</protein>
<dbReference type="RefSeq" id="WP_129420678.1">
    <property type="nucleotide sequence ID" value="NZ_MZMU01000015.1"/>
</dbReference>
<sequence length="205" mass="22242">MSILLIQSHSQNPFTLSAPPFAEATAQGKLITVRETELTEAHFAAASGLITTIHLDQIGFLKYASVVTSFLDRGGRWIFNGHILRPILPELGAYIPIPQPKRADFVQIRRFNHPVFAGIDQRKLETNRGVAGFYGRGHNPMPAGAVAINTLGPAAVPVDWIWARPAGGEILSHAGNEFWGCGDDPEITKQLAGCAIAWLAGELNR</sequence>
<accession>A0A4Q1TQJ1</accession>
<proteinExistence type="predicted"/>
<organism evidence="1 2">
    <name type="scientific">Rhizobium leguminosarum</name>
    <dbReference type="NCBI Taxonomy" id="384"/>
    <lineage>
        <taxon>Bacteria</taxon>
        <taxon>Pseudomonadati</taxon>
        <taxon>Pseudomonadota</taxon>
        <taxon>Alphaproteobacteria</taxon>
        <taxon>Hyphomicrobiales</taxon>
        <taxon>Rhizobiaceae</taxon>
        <taxon>Rhizobium/Agrobacterium group</taxon>
        <taxon>Rhizobium</taxon>
    </lineage>
</organism>
<dbReference type="EMBL" id="MZMU01000015">
    <property type="protein sequence ID" value="RXT20966.1"/>
    <property type="molecule type" value="Genomic_DNA"/>
</dbReference>
<dbReference type="Proteomes" id="UP000290767">
    <property type="component" value="Unassembled WGS sequence"/>
</dbReference>
<evidence type="ECO:0000313" key="2">
    <source>
        <dbReference type="Proteomes" id="UP000290767"/>
    </source>
</evidence>
<reference evidence="1 2" key="1">
    <citation type="submission" date="2017-03" db="EMBL/GenBank/DDBJ databases">
        <authorList>
            <person name="Safronova V.I."/>
            <person name="Sazanova A.L."/>
            <person name="Chirak E.R."/>
        </authorList>
    </citation>
    <scope>NUCLEOTIDE SEQUENCE [LARGE SCALE GENOMIC DNA]</scope>
    <source>
        <strain evidence="1 2">Tri-43</strain>
    </source>
</reference>
<name>A0A4Q1TQJ1_RHILE</name>
<evidence type="ECO:0000313" key="1">
    <source>
        <dbReference type="EMBL" id="RXT20966.1"/>
    </source>
</evidence>